<keyword evidence="2" id="KW-1133">Transmembrane helix</keyword>
<proteinExistence type="predicted"/>
<gene>
    <name evidence="3" type="ORF">PHJA_001084800</name>
</gene>
<name>A0A830BTS0_9LAMI</name>
<dbReference type="EMBL" id="BMAC01000189">
    <property type="protein sequence ID" value="GFP89412.1"/>
    <property type="molecule type" value="Genomic_DNA"/>
</dbReference>
<comment type="caution">
    <text evidence="3">The sequence shown here is derived from an EMBL/GenBank/DDBJ whole genome shotgun (WGS) entry which is preliminary data.</text>
</comment>
<dbReference type="AlphaFoldDB" id="A0A830BTS0"/>
<dbReference type="SUPFAM" id="SSF47095">
    <property type="entry name" value="HMG-box"/>
    <property type="match status" value="1"/>
</dbReference>
<dbReference type="CDD" id="cd00084">
    <property type="entry name" value="HMG-box_SF"/>
    <property type="match status" value="1"/>
</dbReference>
<dbReference type="InterPro" id="IPR036910">
    <property type="entry name" value="HMG_box_dom_sf"/>
</dbReference>
<dbReference type="Proteomes" id="UP000653305">
    <property type="component" value="Unassembled WGS sequence"/>
</dbReference>
<dbReference type="OrthoDB" id="1919336at2759"/>
<evidence type="ECO:0000256" key="1">
    <source>
        <dbReference type="SAM" id="MobiDB-lite"/>
    </source>
</evidence>
<feature type="compositionally biased region" description="Polar residues" evidence="1">
    <location>
        <begin position="50"/>
        <end position="66"/>
    </location>
</feature>
<feature type="compositionally biased region" description="Low complexity" evidence="1">
    <location>
        <begin position="81"/>
        <end position="91"/>
    </location>
</feature>
<dbReference type="Gene3D" id="1.10.30.10">
    <property type="entry name" value="High mobility group box domain"/>
    <property type="match status" value="1"/>
</dbReference>
<sequence length="246" mass="27960">MPSPSTPSHSSPLQLRGFLTGDTVQLQGDTGELQFSVQFNVHRKDHHLQQHSGDSFNQPESNSTEIETFPDCVQSSPPSPSYLLTPTSSSPDNQDCNENEIASFSRGDILTRLRSGVLSPVSYYRDRNYGVLSCGRRKKASNGKRKADKVFDKMLKRRSFPIRPCNSYAFFLMANWGVIKSCSFEETSKRLSKKWYKLSRDKKKVCILILAFIFPPNYNLDAMFRISTTLGACLIFYVGLMMMMMY</sequence>
<evidence type="ECO:0000313" key="4">
    <source>
        <dbReference type="Proteomes" id="UP000653305"/>
    </source>
</evidence>
<feature type="transmembrane region" description="Helical" evidence="2">
    <location>
        <begin position="226"/>
        <end position="245"/>
    </location>
</feature>
<feature type="region of interest" description="Disordered" evidence="1">
    <location>
        <begin position="46"/>
        <end position="98"/>
    </location>
</feature>
<keyword evidence="2" id="KW-0812">Transmembrane</keyword>
<protein>
    <submittedName>
        <fullName evidence="3">Uncharacterized protein</fullName>
    </submittedName>
</protein>
<keyword evidence="2" id="KW-0472">Membrane</keyword>
<accession>A0A830BTS0</accession>
<keyword evidence="4" id="KW-1185">Reference proteome</keyword>
<evidence type="ECO:0000256" key="2">
    <source>
        <dbReference type="SAM" id="Phobius"/>
    </source>
</evidence>
<evidence type="ECO:0000313" key="3">
    <source>
        <dbReference type="EMBL" id="GFP89412.1"/>
    </source>
</evidence>
<reference evidence="3" key="1">
    <citation type="submission" date="2020-07" db="EMBL/GenBank/DDBJ databases">
        <title>Ethylene signaling mediates host invasion by parasitic plants.</title>
        <authorList>
            <person name="Yoshida S."/>
        </authorList>
    </citation>
    <scope>NUCLEOTIDE SEQUENCE</scope>
    <source>
        <strain evidence="3">Okayama</strain>
    </source>
</reference>
<organism evidence="3 4">
    <name type="scientific">Phtheirospermum japonicum</name>
    <dbReference type="NCBI Taxonomy" id="374723"/>
    <lineage>
        <taxon>Eukaryota</taxon>
        <taxon>Viridiplantae</taxon>
        <taxon>Streptophyta</taxon>
        <taxon>Embryophyta</taxon>
        <taxon>Tracheophyta</taxon>
        <taxon>Spermatophyta</taxon>
        <taxon>Magnoliopsida</taxon>
        <taxon>eudicotyledons</taxon>
        <taxon>Gunneridae</taxon>
        <taxon>Pentapetalae</taxon>
        <taxon>asterids</taxon>
        <taxon>lamiids</taxon>
        <taxon>Lamiales</taxon>
        <taxon>Orobanchaceae</taxon>
        <taxon>Orobanchaceae incertae sedis</taxon>
        <taxon>Phtheirospermum</taxon>
    </lineage>
</organism>